<keyword evidence="10" id="KW-1185">Reference proteome</keyword>
<gene>
    <name evidence="9" type="ORF">IHE55_11150</name>
</gene>
<sequence>MDWLTDWLLTLPGWTVLTLVFLVPALEAAAFPGVLLPGQSTVLIGGALAQLGRAPLVSVLTAAVLGALVGPGVGYFLGRRWGHRMTDRIPARLVRPADVARALALVRRLSGPALVAARFVALLRTLVPALSGVAGVPGRRFLLWNAVGGVVWAVTSTLAGFHLGGSWERLRSGVATAGWVAAGVLVALVVAGYAARRFRRRHLSGRAGAAPAPAGTPPPAR</sequence>
<feature type="transmembrane region" description="Helical" evidence="7">
    <location>
        <begin position="176"/>
        <end position="195"/>
    </location>
</feature>
<comment type="caution">
    <text evidence="7">Lacks conserved residue(s) required for the propagation of feature annotation.</text>
</comment>
<dbReference type="PANTHER" id="PTHR30353">
    <property type="entry name" value="INNER MEMBRANE PROTEIN DEDA-RELATED"/>
    <property type="match status" value="1"/>
</dbReference>
<keyword evidence="5 7" id="KW-1133">Transmembrane helix</keyword>
<comment type="subcellular location">
    <subcellularLocation>
        <location evidence="1 7">Cell membrane</location>
        <topology evidence="1 7">Multi-pass membrane protein</topology>
    </subcellularLocation>
</comment>
<evidence type="ECO:0000313" key="9">
    <source>
        <dbReference type="EMBL" id="MBH5335319.1"/>
    </source>
</evidence>
<evidence type="ECO:0000256" key="7">
    <source>
        <dbReference type="RuleBase" id="RU367016"/>
    </source>
</evidence>
<keyword evidence="4 7" id="KW-0812">Transmembrane</keyword>
<evidence type="ECO:0000256" key="5">
    <source>
        <dbReference type="ARBA" id="ARBA00022989"/>
    </source>
</evidence>
<evidence type="ECO:0000313" key="10">
    <source>
        <dbReference type="Proteomes" id="UP000807371"/>
    </source>
</evidence>
<evidence type="ECO:0000256" key="2">
    <source>
        <dbReference type="ARBA" id="ARBA00010792"/>
    </source>
</evidence>
<feature type="domain" description="VTT" evidence="8">
    <location>
        <begin position="36"/>
        <end position="160"/>
    </location>
</feature>
<dbReference type="EMBL" id="JACYXC010000001">
    <property type="protein sequence ID" value="MBH5335319.1"/>
    <property type="molecule type" value="Genomic_DNA"/>
</dbReference>
<keyword evidence="3 7" id="KW-1003">Cell membrane</keyword>
<dbReference type="Pfam" id="PF09335">
    <property type="entry name" value="VTT_dom"/>
    <property type="match status" value="1"/>
</dbReference>
<evidence type="ECO:0000256" key="4">
    <source>
        <dbReference type="ARBA" id="ARBA00022692"/>
    </source>
</evidence>
<feature type="transmembrane region" description="Helical" evidence="7">
    <location>
        <begin position="141"/>
        <end position="164"/>
    </location>
</feature>
<evidence type="ECO:0000256" key="3">
    <source>
        <dbReference type="ARBA" id="ARBA00022475"/>
    </source>
</evidence>
<feature type="transmembrane region" description="Helical" evidence="7">
    <location>
        <begin position="52"/>
        <end position="78"/>
    </location>
</feature>
<reference evidence="9 10" key="1">
    <citation type="submission" date="2020-09" db="EMBL/GenBank/DDBJ databases">
        <title>Biosynthesis of the nuclear factor of activated T cells inhibitor NFAT-133 and its congeners in Streptomyces pactum.</title>
        <authorList>
            <person name="Zhou W."/>
            <person name="Posri P."/>
            <person name="Abugrain M.E."/>
            <person name="Weisberg A.J."/>
            <person name="Chang J.H."/>
            <person name="Mahmud T."/>
        </authorList>
    </citation>
    <scope>NUCLEOTIDE SEQUENCE [LARGE SCALE GENOMIC DNA]</scope>
    <source>
        <strain evidence="9 10">ATCC 27456</strain>
    </source>
</reference>
<dbReference type="RefSeq" id="WP_197988892.1">
    <property type="nucleotide sequence ID" value="NZ_JACYXC010000001.1"/>
</dbReference>
<dbReference type="PANTHER" id="PTHR30353:SF0">
    <property type="entry name" value="TRANSMEMBRANE PROTEIN"/>
    <property type="match status" value="1"/>
</dbReference>
<name>A0ABS0NJE6_9ACTN</name>
<evidence type="ECO:0000256" key="6">
    <source>
        <dbReference type="ARBA" id="ARBA00023136"/>
    </source>
</evidence>
<dbReference type="InterPro" id="IPR032816">
    <property type="entry name" value="VTT_dom"/>
</dbReference>
<protein>
    <submittedName>
        <fullName evidence="9">DedA family protein</fullName>
    </submittedName>
</protein>
<dbReference type="InterPro" id="IPR032818">
    <property type="entry name" value="DedA-like"/>
</dbReference>
<dbReference type="Proteomes" id="UP000807371">
    <property type="component" value="Unassembled WGS sequence"/>
</dbReference>
<organism evidence="9 10">
    <name type="scientific">Streptomyces pactum</name>
    <dbReference type="NCBI Taxonomy" id="68249"/>
    <lineage>
        <taxon>Bacteria</taxon>
        <taxon>Bacillati</taxon>
        <taxon>Actinomycetota</taxon>
        <taxon>Actinomycetes</taxon>
        <taxon>Kitasatosporales</taxon>
        <taxon>Streptomycetaceae</taxon>
        <taxon>Streptomyces</taxon>
    </lineage>
</organism>
<evidence type="ECO:0000259" key="8">
    <source>
        <dbReference type="Pfam" id="PF09335"/>
    </source>
</evidence>
<keyword evidence="6 7" id="KW-0472">Membrane</keyword>
<accession>A0ABS0NJE6</accession>
<proteinExistence type="inferred from homology"/>
<comment type="similarity">
    <text evidence="2 7">Belongs to the DedA family.</text>
</comment>
<evidence type="ECO:0000256" key="1">
    <source>
        <dbReference type="ARBA" id="ARBA00004651"/>
    </source>
</evidence>
<comment type="caution">
    <text evidence="9">The sequence shown here is derived from an EMBL/GenBank/DDBJ whole genome shotgun (WGS) entry which is preliminary data.</text>
</comment>